<dbReference type="InterPro" id="IPR027417">
    <property type="entry name" value="P-loop_NTPase"/>
</dbReference>
<evidence type="ECO:0000313" key="3">
    <source>
        <dbReference type="Proteomes" id="UP000294887"/>
    </source>
</evidence>
<keyword evidence="2" id="KW-0808">Transferase</keyword>
<sequence>MQEYDELAAELGDRANKMVEGEQLWIGLAGSPGSGKSTLAAELQKRLVDLLLVIPLDGYHYYRSELDQMDDPAEAHMRRGAPFTFNSARFTNELIEAKRSGEGSFPSFDHRIGDPIEDDIKLLKPHRIVLVEGNYLLLDADPWSQLRDLVFDEAWYLNVSVDECKRRLMKRHVDVGLSEEQALQRVMTSDGMNAELIAAESPANAGRLVQLATFIA</sequence>
<dbReference type="InterPro" id="IPR006083">
    <property type="entry name" value="PRK/URK"/>
</dbReference>
<keyword evidence="2" id="KW-0418">Kinase</keyword>
<accession>A0A4R1FA34</accession>
<dbReference type="Proteomes" id="UP000294887">
    <property type="component" value="Unassembled WGS sequence"/>
</dbReference>
<gene>
    <name evidence="2" type="ORF">EV695_2184</name>
</gene>
<protein>
    <submittedName>
        <fullName evidence="2">Pantothenate kinase</fullName>
    </submittedName>
</protein>
<evidence type="ECO:0000259" key="1">
    <source>
        <dbReference type="Pfam" id="PF00485"/>
    </source>
</evidence>
<dbReference type="PANTHER" id="PTHR10285">
    <property type="entry name" value="URIDINE KINASE"/>
    <property type="match status" value="1"/>
</dbReference>
<dbReference type="SUPFAM" id="SSF52540">
    <property type="entry name" value="P-loop containing nucleoside triphosphate hydrolases"/>
    <property type="match status" value="1"/>
</dbReference>
<dbReference type="OrthoDB" id="1550976at2"/>
<dbReference type="Pfam" id="PF00485">
    <property type="entry name" value="PRK"/>
    <property type="match status" value="1"/>
</dbReference>
<dbReference type="Gene3D" id="3.40.50.300">
    <property type="entry name" value="P-loop containing nucleotide triphosphate hydrolases"/>
    <property type="match status" value="3"/>
</dbReference>
<dbReference type="EMBL" id="SMFQ01000003">
    <property type="protein sequence ID" value="TCJ87671.1"/>
    <property type="molecule type" value="Genomic_DNA"/>
</dbReference>
<evidence type="ECO:0000313" key="2">
    <source>
        <dbReference type="EMBL" id="TCJ87671.1"/>
    </source>
</evidence>
<dbReference type="GO" id="GO:0016301">
    <property type="term" value="F:kinase activity"/>
    <property type="evidence" value="ECO:0007669"/>
    <property type="project" value="UniProtKB-KW"/>
</dbReference>
<organism evidence="2 3">
    <name type="scientific">Cocleimonas flava</name>
    <dbReference type="NCBI Taxonomy" id="634765"/>
    <lineage>
        <taxon>Bacteria</taxon>
        <taxon>Pseudomonadati</taxon>
        <taxon>Pseudomonadota</taxon>
        <taxon>Gammaproteobacteria</taxon>
        <taxon>Thiotrichales</taxon>
        <taxon>Thiotrichaceae</taxon>
        <taxon>Cocleimonas</taxon>
    </lineage>
</organism>
<keyword evidence="3" id="KW-1185">Reference proteome</keyword>
<dbReference type="AlphaFoldDB" id="A0A4R1FA34"/>
<name>A0A4R1FA34_9GAMM</name>
<proteinExistence type="predicted"/>
<comment type="caution">
    <text evidence="2">The sequence shown here is derived from an EMBL/GenBank/DDBJ whole genome shotgun (WGS) entry which is preliminary data.</text>
</comment>
<feature type="domain" description="Phosphoribulokinase/uridine kinase" evidence="1">
    <location>
        <begin position="26"/>
        <end position="169"/>
    </location>
</feature>
<dbReference type="GO" id="GO:0005524">
    <property type="term" value="F:ATP binding"/>
    <property type="evidence" value="ECO:0007669"/>
    <property type="project" value="InterPro"/>
</dbReference>
<reference evidence="2 3" key="1">
    <citation type="submission" date="2019-03" db="EMBL/GenBank/DDBJ databases">
        <title>Genomic Encyclopedia of Type Strains, Phase IV (KMG-IV): sequencing the most valuable type-strain genomes for metagenomic binning, comparative biology and taxonomic classification.</title>
        <authorList>
            <person name="Goeker M."/>
        </authorList>
    </citation>
    <scope>NUCLEOTIDE SEQUENCE [LARGE SCALE GENOMIC DNA]</scope>
    <source>
        <strain evidence="2 3">DSM 24830</strain>
    </source>
</reference>